<dbReference type="AlphaFoldDB" id="A0A3L0W3D0"/>
<feature type="transmembrane region" description="Helical" evidence="1">
    <location>
        <begin position="58"/>
        <end position="79"/>
    </location>
</feature>
<organism evidence="2">
    <name type="scientific">Escherichia coli</name>
    <dbReference type="NCBI Taxonomy" id="562"/>
    <lineage>
        <taxon>Bacteria</taxon>
        <taxon>Pseudomonadati</taxon>
        <taxon>Pseudomonadota</taxon>
        <taxon>Gammaproteobacteria</taxon>
        <taxon>Enterobacterales</taxon>
        <taxon>Enterobacteriaceae</taxon>
        <taxon>Escherichia</taxon>
    </lineage>
</organism>
<dbReference type="EMBL" id="RNRV01000045">
    <property type="protein sequence ID" value="MHO06546.1"/>
    <property type="molecule type" value="Genomic_DNA"/>
</dbReference>
<keyword evidence="1" id="KW-0472">Membrane</keyword>
<proteinExistence type="predicted"/>
<protein>
    <submittedName>
        <fullName evidence="2">Uncharacterized protein</fullName>
    </submittedName>
</protein>
<sequence length="148" mass="15704">MNTERTTESAPIPDAELTPTESVSITSLATSVFGLLGEQLQERLQLFRLEVQQAVSSLIGMLVCGLVGAFLLVSLWLMLAAASLCWLLEQGMATSSALFIISVGNGLAIGGVMIRYRRYQQNICIDAVATSNAPVPSDESSTMPGAPL</sequence>
<reference evidence="2" key="1">
    <citation type="submission" date="2018-10" db="EMBL/GenBank/DDBJ databases">
        <authorList>
            <consortium name="NARMS: The National Antimicrobial Resistance Monitoring System"/>
        </authorList>
    </citation>
    <scope>NUCLEOTIDE SEQUENCE [LARGE SCALE GENOMIC DNA]</scope>
    <source>
        <strain evidence="2">CVM N17EC0388</strain>
    </source>
</reference>
<keyword evidence="1" id="KW-1133">Transmembrane helix</keyword>
<evidence type="ECO:0000256" key="1">
    <source>
        <dbReference type="SAM" id="Phobius"/>
    </source>
</evidence>
<comment type="caution">
    <text evidence="2">The sequence shown here is derived from an EMBL/GenBank/DDBJ whole genome shotgun (WGS) entry which is preliminary data.</text>
</comment>
<evidence type="ECO:0000313" key="2">
    <source>
        <dbReference type="EMBL" id="MHO06546.1"/>
    </source>
</evidence>
<gene>
    <name evidence="2" type="ORF">D9F05_19720</name>
</gene>
<feature type="transmembrane region" description="Helical" evidence="1">
    <location>
        <begin position="91"/>
        <end position="114"/>
    </location>
</feature>
<accession>A0A3L0W3D0</accession>
<name>A0A3L0W3D0_ECOLX</name>
<keyword evidence="1" id="KW-0812">Transmembrane</keyword>